<reference evidence="2 4" key="1">
    <citation type="journal article" date="2011" name="Nature">
        <title>The Medicago genome provides insight into the evolution of rhizobial symbioses.</title>
        <authorList>
            <person name="Young N.D."/>
            <person name="Debelle F."/>
            <person name="Oldroyd G.E."/>
            <person name="Geurts R."/>
            <person name="Cannon S.B."/>
            <person name="Udvardi M.K."/>
            <person name="Benedito V.A."/>
            <person name="Mayer K.F."/>
            <person name="Gouzy J."/>
            <person name="Schoof H."/>
            <person name="Van de Peer Y."/>
            <person name="Proost S."/>
            <person name="Cook D.R."/>
            <person name="Meyers B.C."/>
            <person name="Spannagl M."/>
            <person name="Cheung F."/>
            <person name="De Mita S."/>
            <person name="Krishnakumar V."/>
            <person name="Gundlach H."/>
            <person name="Zhou S."/>
            <person name="Mudge J."/>
            <person name="Bharti A.K."/>
            <person name="Murray J.D."/>
            <person name="Naoumkina M.A."/>
            <person name="Rosen B."/>
            <person name="Silverstein K.A."/>
            <person name="Tang H."/>
            <person name="Rombauts S."/>
            <person name="Zhao P.X."/>
            <person name="Zhou P."/>
            <person name="Barbe V."/>
            <person name="Bardou P."/>
            <person name="Bechner M."/>
            <person name="Bellec A."/>
            <person name="Berger A."/>
            <person name="Berges H."/>
            <person name="Bidwell S."/>
            <person name="Bisseling T."/>
            <person name="Choisne N."/>
            <person name="Couloux A."/>
            <person name="Denny R."/>
            <person name="Deshpande S."/>
            <person name="Dai X."/>
            <person name="Doyle J.J."/>
            <person name="Dudez A.M."/>
            <person name="Farmer A.D."/>
            <person name="Fouteau S."/>
            <person name="Franken C."/>
            <person name="Gibelin C."/>
            <person name="Gish J."/>
            <person name="Goldstein S."/>
            <person name="Gonzalez A.J."/>
            <person name="Green P.J."/>
            <person name="Hallab A."/>
            <person name="Hartog M."/>
            <person name="Hua A."/>
            <person name="Humphray S.J."/>
            <person name="Jeong D.H."/>
            <person name="Jing Y."/>
            <person name="Jocker A."/>
            <person name="Kenton S.M."/>
            <person name="Kim D.J."/>
            <person name="Klee K."/>
            <person name="Lai H."/>
            <person name="Lang C."/>
            <person name="Lin S."/>
            <person name="Macmil S.L."/>
            <person name="Magdelenat G."/>
            <person name="Matthews L."/>
            <person name="McCorrison J."/>
            <person name="Monaghan E.L."/>
            <person name="Mun J.H."/>
            <person name="Najar F.Z."/>
            <person name="Nicholson C."/>
            <person name="Noirot C."/>
            <person name="O'Bleness M."/>
            <person name="Paule C.R."/>
            <person name="Poulain J."/>
            <person name="Prion F."/>
            <person name="Qin B."/>
            <person name="Qu C."/>
            <person name="Retzel E.F."/>
            <person name="Riddle C."/>
            <person name="Sallet E."/>
            <person name="Samain S."/>
            <person name="Samson N."/>
            <person name="Sanders I."/>
            <person name="Saurat O."/>
            <person name="Scarpelli C."/>
            <person name="Schiex T."/>
            <person name="Segurens B."/>
            <person name="Severin A.J."/>
            <person name="Sherrier D.J."/>
            <person name="Shi R."/>
            <person name="Sims S."/>
            <person name="Singer S.R."/>
            <person name="Sinharoy S."/>
            <person name="Sterck L."/>
            <person name="Viollet A."/>
            <person name="Wang B.B."/>
            <person name="Wang K."/>
            <person name="Wang M."/>
            <person name="Wang X."/>
            <person name="Warfsmann J."/>
            <person name="Weissenbach J."/>
            <person name="White D.D."/>
            <person name="White J.D."/>
            <person name="Wiley G.B."/>
            <person name="Wincker P."/>
            <person name="Xing Y."/>
            <person name="Yang L."/>
            <person name="Yao Z."/>
            <person name="Ying F."/>
            <person name="Zhai J."/>
            <person name="Zhou L."/>
            <person name="Zuber A."/>
            <person name="Denarie J."/>
            <person name="Dixon R.A."/>
            <person name="May G.D."/>
            <person name="Schwartz D.C."/>
            <person name="Rogers J."/>
            <person name="Quetier F."/>
            <person name="Town C.D."/>
            <person name="Roe B.A."/>
        </authorList>
    </citation>
    <scope>NUCLEOTIDE SEQUENCE [LARGE SCALE GENOMIC DNA]</scope>
    <source>
        <strain evidence="2">A17</strain>
        <strain evidence="3 4">cv. Jemalong A17</strain>
    </source>
</reference>
<evidence type="ECO:0000256" key="1">
    <source>
        <dbReference type="SAM" id="MobiDB-lite"/>
    </source>
</evidence>
<reference evidence="3" key="3">
    <citation type="submission" date="2015-04" db="UniProtKB">
        <authorList>
            <consortium name="EnsemblPlants"/>
        </authorList>
    </citation>
    <scope>IDENTIFICATION</scope>
    <source>
        <strain evidence="3">cv. Jemalong A17</strain>
    </source>
</reference>
<dbReference type="eggNOG" id="KOG2536">
    <property type="taxonomic scope" value="Eukaryota"/>
</dbReference>
<dbReference type="PaxDb" id="3880-AES99440"/>
<name>G7K1Y7_MEDTR</name>
<dbReference type="PANTHER" id="PTHR10826:SF41">
    <property type="entry name" value="MITOCHONDRIAL GLYCOPROTEIN FAMILY PROTEIN"/>
    <property type="match status" value="1"/>
</dbReference>
<dbReference type="HOGENOM" id="CLU_072692_1_1_1"/>
<dbReference type="Proteomes" id="UP000002051">
    <property type="component" value="Chromosome 5"/>
</dbReference>
<proteinExistence type="predicted"/>
<dbReference type="STRING" id="3880.G7K1Y7"/>
<evidence type="ECO:0000313" key="2">
    <source>
        <dbReference type="EMBL" id="AES99440.1"/>
    </source>
</evidence>
<dbReference type="EMBL" id="CM001221">
    <property type="protein sequence ID" value="AES99440.1"/>
    <property type="molecule type" value="Genomic_DNA"/>
</dbReference>
<accession>G7K1Y7</accession>
<protein>
    <submittedName>
        <fullName evidence="2">Glycoprotein family protein</fullName>
    </submittedName>
</protein>
<dbReference type="Gene3D" id="3.10.280.10">
    <property type="entry name" value="Mitochondrial glycoprotein"/>
    <property type="match status" value="1"/>
</dbReference>
<dbReference type="InterPro" id="IPR036561">
    <property type="entry name" value="MAM33_sf"/>
</dbReference>
<feature type="compositionally biased region" description="Polar residues" evidence="1">
    <location>
        <begin position="148"/>
        <end position="159"/>
    </location>
</feature>
<dbReference type="EnsemblPlants" id="AES99440">
    <property type="protein sequence ID" value="AES99440"/>
    <property type="gene ID" value="MTR_5g080880"/>
</dbReference>
<dbReference type="FunFam" id="3.10.280.10:FF:000002">
    <property type="entry name" value="Mitochondrial glycoprotein family protein"/>
    <property type="match status" value="1"/>
</dbReference>
<gene>
    <name evidence="2" type="ordered locus">MTR_5g080880</name>
</gene>
<organism evidence="2 4">
    <name type="scientific">Medicago truncatula</name>
    <name type="common">Barrel medic</name>
    <name type="synonym">Medicago tribuloides</name>
    <dbReference type="NCBI Taxonomy" id="3880"/>
    <lineage>
        <taxon>Eukaryota</taxon>
        <taxon>Viridiplantae</taxon>
        <taxon>Streptophyta</taxon>
        <taxon>Embryophyta</taxon>
        <taxon>Tracheophyta</taxon>
        <taxon>Spermatophyta</taxon>
        <taxon>Magnoliopsida</taxon>
        <taxon>eudicotyledons</taxon>
        <taxon>Gunneridae</taxon>
        <taxon>Pentapetalae</taxon>
        <taxon>rosids</taxon>
        <taxon>fabids</taxon>
        <taxon>Fabales</taxon>
        <taxon>Fabaceae</taxon>
        <taxon>Papilionoideae</taxon>
        <taxon>50 kb inversion clade</taxon>
        <taxon>NPAAA clade</taxon>
        <taxon>Hologalegina</taxon>
        <taxon>IRL clade</taxon>
        <taxon>Trifolieae</taxon>
        <taxon>Medicago</taxon>
    </lineage>
</organism>
<dbReference type="SUPFAM" id="SSF54529">
    <property type="entry name" value="Mitochondrial glycoprotein MAM33-like"/>
    <property type="match status" value="1"/>
</dbReference>
<feature type="region of interest" description="Disordered" evidence="1">
    <location>
        <begin position="127"/>
        <end position="159"/>
    </location>
</feature>
<evidence type="ECO:0000313" key="4">
    <source>
        <dbReference type="Proteomes" id="UP000002051"/>
    </source>
</evidence>
<evidence type="ECO:0000313" key="3">
    <source>
        <dbReference type="EnsemblPlants" id="AES99440"/>
    </source>
</evidence>
<dbReference type="GO" id="GO:0005759">
    <property type="term" value="C:mitochondrial matrix"/>
    <property type="evidence" value="ECO:0007669"/>
    <property type="project" value="InterPro"/>
</dbReference>
<dbReference type="PANTHER" id="PTHR10826">
    <property type="entry name" value="COMPLEMENT COMPONENT 1"/>
    <property type="match status" value="1"/>
</dbReference>
<dbReference type="OMA" id="IAPSMIN"/>
<dbReference type="InterPro" id="IPR003428">
    <property type="entry name" value="MAM33"/>
</dbReference>
<dbReference type="AlphaFoldDB" id="G7K1Y7"/>
<dbReference type="Pfam" id="PF02330">
    <property type="entry name" value="MAM33"/>
    <property type="match status" value="1"/>
</dbReference>
<sequence length="331" mass="37398">MAFNSILRSKSSTFVRAFSSATQLIRKTQPGHRAVLSAAVNRYQGSFVPTFHFSSVSVKNKATSDDILLRFIESEITCAQETDDFGAGEEVPSNFPFKIVDNPGNQTITLKRTYQGEEIQVEVHMPDLVTGEEHDHQDDDKDDESERATQSSIPLSVSVSKKDGPSLEFSCVAYPDEIVIDSLSVKNPDFSDEQIPYDGPDFQDLDEALQKSFHKYLEIRGIKPSTTNFLHEYMINKDSREYLVWLNKLKNFIKFHRSFTSMLSVLQDIKDLLGNRNFTLHRTLREGNYCADYLAKIGASSEDVFKVHPSPSANLLNLIRNDATGTYFSRA</sequence>
<feature type="compositionally biased region" description="Basic and acidic residues" evidence="1">
    <location>
        <begin position="131"/>
        <end position="147"/>
    </location>
</feature>
<reference evidence="2 4" key="2">
    <citation type="journal article" date="2014" name="BMC Genomics">
        <title>An improved genome release (version Mt4.0) for the model legume Medicago truncatula.</title>
        <authorList>
            <person name="Tang H."/>
            <person name="Krishnakumar V."/>
            <person name="Bidwell S."/>
            <person name="Rosen B."/>
            <person name="Chan A."/>
            <person name="Zhou S."/>
            <person name="Gentzbittel L."/>
            <person name="Childs K.L."/>
            <person name="Yandell M."/>
            <person name="Gundlach H."/>
            <person name="Mayer K.F."/>
            <person name="Schwartz D.C."/>
            <person name="Town C.D."/>
        </authorList>
    </citation>
    <scope>GENOME REANNOTATION</scope>
    <source>
        <strain evidence="3 4">cv. Jemalong A17</strain>
    </source>
</reference>
<keyword evidence="4" id="KW-1185">Reference proteome</keyword>